<evidence type="ECO:0000259" key="1">
    <source>
        <dbReference type="Pfam" id="PF12172"/>
    </source>
</evidence>
<feature type="domain" description="ChsH2 rubredoxin-like zinc ribbon" evidence="1">
    <location>
        <begin position="10"/>
        <end position="45"/>
    </location>
</feature>
<evidence type="ECO:0000313" key="3">
    <source>
        <dbReference type="Proteomes" id="UP001612741"/>
    </source>
</evidence>
<accession>A0ABW7YTN2</accession>
<dbReference type="EMBL" id="JBITGY010000003">
    <property type="protein sequence ID" value="MFI6498618.1"/>
    <property type="molecule type" value="Genomic_DNA"/>
</dbReference>
<dbReference type="InterPro" id="IPR022002">
    <property type="entry name" value="ChsH2_Znr"/>
</dbReference>
<evidence type="ECO:0000313" key="2">
    <source>
        <dbReference type="EMBL" id="MFI6498618.1"/>
    </source>
</evidence>
<dbReference type="Gene3D" id="6.10.30.10">
    <property type="match status" value="1"/>
</dbReference>
<dbReference type="PANTHER" id="PTHR34075:SF5">
    <property type="entry name" value="BLR3430 PROTEIN"/>
    <property type="match status" value="1"/>
</dbReference>
<reference evidence="2 3" key="1">
    <citation type="submission" date="2024-10" db="EMBL/GenBank/DDBJ databases">
        <title>The Natural Products Discovery Center: Release of the First 8490 Sequenced Strains for Exploring Actinobacteria Biosynthetic Diversity.</title>
        <authorList>
            <person name="Kalkreuter E."/>
            <person name="Kautsar S.A."/>
            <person name="Yang D."/>
            <person name="Bader C.D."/>
            <person name="Teijaro C.N."/>
            <person name="Fluegel L."/>
            <person name="Davis C.M."/>
            <person name="Simpson J.R."/>
            <person name="Lauterbach L."/>
            <person name="Steele A.D."/>
            <person name="Gui C."/>
            <person name="Meng S."/>
            <person name="Li G."/>
            <person name="Viehrig K."/>
            <person name="Ye F."/>
            <person name="Su P."/>
            <person name="Kiefer A.F."/>
            <person name="Nichols A."/>
            <person name="Cepeda A.J."/>
            <person name="Yan W."/>
            <person name="Fan B."/>
            <person name="Jiang Y."/>
            <person name="Adhikari A."/>
            <person name="Zheng C.-J."/>
            <person name="Schuster L."/>
            <person name="Cowan T.M."/>
            <person name="Smanski M.J."/>
            <person name="Chevrette M.G."/>
            <person name="De Carvalho L.P.S."/>
            <person name="Shen B."/>
        </authorList>
    </citation>
    <scope>NUCLEOTIDE SEQUENCE [LARGE SCALE GENOMIC DNA]</scope>
    <source>
        <strain evidence="2 3">NPDC050545</strain>
    </source>
</reference>
<dbReference type="Proteomes" id="UP001612741">
    <property type="component" value="Unassembled WGS sequence"/>
</dbReference>
<proteinExistence type="predicted"/>
<sequence>MPDRDAREWWERLAGGEFAVQECAACGVRRWPARAFCAHCRGEAWRWRAIEPVGTVESWVVSHRPFGDGATVVMVRLAAVAGGLVYGSWDAVREPVGGEQVRASFTDVDDAPALIAWRPYGQPI</sequence>
<gene>
    <name evidence="2" type="ORF">ACIBG2_14600</name>
</gene>
<dbReference type="Pfam" id="PF12172">
    <property type="entry name" value="zf-ChsH2"/>
    <property type="match status" value="1"/>
</dbReference>
<dbReference type="RefSeq" id="WP_397081851.1">
    <property type="nucleotide sequence ID" value="NZ_JBITGY010000003.1"/>
</dbReference>
<dbReference type="InterPro" id="IPR052513">
    <property type="entry name" value="Thioester_dehydratase-like"/>
</dbReference>
<name>A0ABW7YTN2_9ACTN</name>
<protein>
    <submittedName>
        <fullName evidence="2">Zn-ribbon domain-containing OB-fold protein</fullName>
    </submittedName>
</protein>
<keyword evidence="3" id="KW-1185">Reference proteome</keyword>
<comment type="caution">
    <text evidence="2">The sequence shown here is derived from an EMBL/GenBank/DDBJ whole genome shotgun (WGS) entry which is preliminary data.</text>
</comment>
<organism evidence="2 3">
    <name type="scientific">Nonomuraea typhae</name>
    <dbReference type="NCBI Taxonomy" id="2603600"/>
    <lineage>
        <taxon>Bacteria</taxon>
        <taxon>Bacillati</taxon>
        <taxon>Actinomycetota</taxon>
        <taxon>Actinomycetes</taxon>
        <taxon>Streptosporangiales</taxon>
        <taxon>Streptosporangiaceae</taxon>
        <taxon>Nonomuraea</taxon>
    </lineage>
</organism>
<dbReference type="PANTHER" id="PTHR34075">
    <property type="entry name" value="BLR3430 PROTEIN"/>
    <property type="match status" value="1"/>
</dbReference>
<dbReference type="InterPro" id="IPR012340">
    <property type="entry name" value="NA-bd_OB-fold"/>
</dbReference>
<dbReference type="SUPFAM" id="SSF50249">
    <property type="entry name" value="Nucleic acid-binding proteins"/>
    <property type="match status" value="1"/>
</dbReference>